<dbReference type="PRINTS" id="PR00906">
    <property type="entry name" value="SECA"/>
</dbReference>
<dbReference type="OrthoDB" id="27934at2759"/>
<gene>
    <name evidence="4" type="ORF">MMEN_LOCUS7601</name>
</gene>
<evidence type="ECO:0000313" key="5">
    <source>
        <dbReference type="Proteomes" id="UP000677803"/>
    </source>
</evidence>
<accession>A0A8S4AQQ0</accession>
<keyword evidence="2" id="KW-0811">Translocation</keyword>
<dbReference type="EMBL" id="CAJRST010007779">
    <property type="protein sequence ID" value="CAG5896523.1"/>
    <property type="molecule type" value="Genomic_DNA"/>
</dbReference>
<dbReference type="SUPFAM" id="SSF81767">
    <property type="entry name" value="Pre-protein crosslinking domain of SecA"/>
    <property type="match status" value="1"/>
</dbReference>
<dbReference type="PANTHER" id="PTHR30612">
    <property type="entry name" value="SECA INNER MEMBRANE COMPONENT OF SEC PROTEIN SECRETION SYSTEM"/>
    <property type="match status" value="1"/>
</dbReference>
<dbReference type="GO" id="GO:0006605">
    <property type="term" value="P:protein targeting"/>
    <property type="evidence" value="ECO:0007669"/>
    <property type="project" value="InterPro"/>
</dbReference>
<evidence type="ECO:0000313" key="4">
    <source>
        <dbReference type="EMBL" id="CAG5896523.1"/>
    </source>
</evidence>
<dbReference type="PANTHER" id="PTHR30612:SF0">
    <property type="entry name" value="CHLOROPLAST PROTEIN-TRANSPORTING ATPASE"/>
    <property type="match status" value="1"/>
</dbReference>
<dbReference type="PROSITE" id="PS51196">
    <property type="entry name" value="SECA_MOTOR_DEAD"/>
    <property type="match status" value="1"/>
</dbReference>
<dbReference type="InterPro" id="IPR011115">
    <property type="entry name" value="SecA_DEAD"/>
</dbReference>
<name>A0A8S4AQQ0_9TELE</name>
<keyword evidence="1" id="KW-0813">Transport</keyword>
<evidence type="ECO:0000256" key="1">
    <source>
        <dbReference type="ARBA" id="ARBA00022927"/>
    </source>
</evidence>
<reference evidence="4" key="1">
    <citation type="submission" date="2021-05" db="EMBL/GenBank/DDBJ databases">
        <authorList>
            <person name="Tigano A."/>
        </authorList>
    </citation>
    <scope>NUCLEOTIDE SEQUENCE</scope>
</reference>
<dbReference type="GO" id="GO:0017038">
    <property type="term" value="P:protein import"/>
    <property type="evidence" value="ECO:0007669"/>
    <property type="project" value="InterPro"/>
</dbReference>
<dbReference type="Proteomes" id="UP000677803">
    <property type="component" value="Unassembled WGS sequence"/>
</dbReference>
<dbReference type="Gene3D" id="3.90.1440.10">
    <property type="entry name" value="SecA, preprotein cross-linking domain"/>
    <property type="match status" value="1"/>
</dbReference>
<dbReference type="InterPro" id="IPR027417">
    <property type="entry name" value="P-loop_NTPase"/>
</dbReference>
<dbReference type="InterPro" id="IPR014018">
    <property type="entry name" value="SecA_motor_DEAD"/>
</dbReference>
<dbReference type="GO" id="GO:0016020">
    <property type="term" value="C:membrane"/>
    <property type="evidence" value="ECO:0007669"/>
    <property type="project" value="InterPro"/>
</dbReference>
<dbReference type="Pfam" id="PF07517">
    <property type="entry name" value="SecA_DEAD"/>
    <property type="match status" value="1"/>
</dbReference>
<evidence type="ECO:0000259" key="3">
    <source>
        <dbReference type="PROSITE" id="PS51196"/>
    </source>
</evidence>
<organism evidence="4 5">
    <name type="scientific">Menidia menidia</name>
    <name type="common">Atlantic silverside</name>
    <dbReference type="NCBI Taxonomy" id="238744"/>
    <lineage>
        <taxon>Eukaryota</taxon>
        <taxon>Metazoa</taxon>
        <taxon>Chordata</taxon>
        <taxon>Craniata</taxon>
        <taxon>Vertebrata</taxon>
        <taxon>Euteleostomi</taxon>
        <taxon>Actinopterygii</taxon>
        <taxon>Neopterygii</taxon>
        <taxon>Teleostei</taxon>
        <taxon>Neoteleostei</taxon>
        <taxon>Acanthomorphata</taxon>
        <taxon>Ovalentaria</taxon>
        <taxon>Atherinomorphae</taxon>
        <taxon>Atheriniformes</taxon>
        <taxon>Atherinopsidae</taxon>
        <taxon>Menidiinae</taxon>
        <taxon>Menidia</taxon>
    </lineage>
</organism>
<dbReference type="Gene3D" id="3.40.50.300">
    <property type="entry name" value="P-loop containing nucleotide triphosphate hydrolases"/>
    <property type="match status" value="2"/>
</dbReference>
<sequence>MSALDTLLFDEWISAPPSLCTLQHAQVYITELCVLSLETSEEDSLESICSHVHSLVESISQSACNVSESFMLTQALYLTLMHFLNDSQKSDSDAVLIAKQWAEGELCTEHLFATEILSLLISSLDDVVDRDAEEWREFYKYFGITVDTNTNKTDDKKRKGCYQKDIVYGTIETFAADHLRQVFEMKDVRPDRCYQCIIIDEVDSLLLDQGVQLTYLSTPMVSMQHLNTILAMIWGHVCQYGYLSSGQQVFVQGPPASFFKVIFDSINTDESEINDPMDILYIAEETNTVPEGFTEDIYKSENNEILQKLGTVNQDAVVDFLGEMESYVPYGFTVYTLDDDGLLCLKKRSSYNKLNIPELKFLVLEKGLCCPLYDSEDILIGPIAELISDKIQYTPCKNNDNKISIPGFLKNLIEKKMSAWVQNAFLATKLREGQDYVVENDNICPVDFRSTGVVELNKKWGDGLQQFVEIKHQIKLSTISAVTNYISNVSFFKKYQGKMYGTTGTLGGKADILCLQDLYPNLTALKMPTFNRKKLFEVKGIVKESSQEWISEINRMVMDQISPNTYRDGRAALVICETINRAKEIYEDLKGKIPGDIILYCRSDKDSLSKIDKKLCPGDAHDDNLYDIDPAIYCQLNAAGNWHKMTTFQSCVPLLMSFNS</sequence>
<comment type="caution">
    <text evidence="4">The sequence shown here is derived from an EMBL/GenBank/DDBJ whole genome shotgun (WGS) entry which is preliminary data.</text>
</comment>
<evidence type="ECO:0000256" key="2">
    <source>
        <dbReference type="ARBA" id="ARBA00023010"/>
    </source>
</evidence>
<protein>
    <submittedName>
        <fullName evidence="4">(Atlantic silverside) hypothetical protein</fullName>
    </submittedName>
</protein>
<dbReference type="GO" id="GO:0006886">
    <property type="term" value="P:intracellular protein transport"/>
    <property type="evidence" value="ECO:0007669"/>
    <property type="project" value="InterPro"/>
</dbReference>
<dbReference type="GO" id="GO:0005524">
    <property type="term" value="F:ATP binding"/>
    <property type="evidence" value="ECO:0007669"/>
    <property type="project" value="InterPro"/>
</dbReference>
<feature type="domain" description="SecA family profile" evidence="3">
    <location>
        <begin position="1"/>
        <end position="660"/>
    </location>
</feature>
<dbReference type="SUPFAM" id="SSF52540">
    <property type="entry name" value="P-loop containing nucleoside triphosphate hydrolases"/>
    <property type="match status" value="1"/>
</dbReference>
<dbReference type="AlphaFoldDB" id="A0A8S4AQQ0"/>
<proteinExistence type="predicted"/>
<dbReference type="InterPro" id="IPR036670">
    <property type="entry name" value="SecA_X-link_sf"/>
</dbReference>
<dbReference type="InterPro" id="IPR000185">
    <property type="entry name" value="SecA"/>
</dbReference>
<dbReference type="SMART" id="SM00957">
    <property type="entry name" value="SecA_DEAD"/>
    <property type="match status" value="1"/>
</dbReference>
<keyword evidence="5" id="KW-1185">Reference proteome</keyword>
<keyword evidence="1" id="KW-0653">Protein transport</keyword>